<evidence type="ECO:0000256" key="1">
    <source>
        <dbReference type="SAM" id="MobiDB-lite"/>
    </source>
</evidence>
<feature type="compositionally biased region" description="Basic and acidic residues" evidence="1">
    <location>
        <begin position="71"/>
        <end position="94"/>
    </location>
</feature>
<evidence type="ECO:0000313" key="4">
    <source>
        <dbReference type="Proteomes" id="UP000198981"/>
    </source>
</evidence>
<organism evidence="3 4">
    <name type="scientific">Klenkia marina</name>
    <dbReference type="NCBI Taxonomy" id="1960309"/>
    <lineage>
        <taxon>Bacteria</taxon>
        <taxon>Bacillati</taxon>
        <taxon>Actinomycetota</taxon>
        <taxon>Actinomycetes</taxon>
        <taxon>Geodermatophilales</taxon>
        <taxon>Geodermatophilaceae</taxon>
        <taxon>Klenkia</taxon>
    </lineage>
</organism>
<dbReference type="Proteomes" id="UP000198981">
    <property type="component" value="Unassembled WGS sequence"/>
</dbReference>
<evidence type="ECO:0000313" key="3">
    <source>
        <dbReference type="EMBL" id="SCX59568.1"/>
    </source>
</evidence>
<keyword evidence="2" id="KW-1133">Transmembrane helix</keyword>
<keyword evidence="2" id="KW-0812">Transmembrane</keyword>
<feature type="transmembrane region" description="Helical" evidence="2">
    <location>
        <begin position="27"/>
        <end position="49"/>
    </location>
</feature>
<keyword evidence="4" id="KW-1185">Reference proteome</keyword>
<protein>
    <submittedName>
        <fullName evidence="3">Uncharacterized protein</fullName>
    </submittedName>
</protein>
<dbReference type="EMBL" id="FMUH01000008">
    <property type="protein sequence ID" value="SCX59568.1"/>
    <property type="molecule type" value="Genomic_DNA"/>
</dbReference>
<feature type="region of interest" description="Disordered" evidence="1">
    <location>
        <begin position="60"/>
        <end position="94"/>
    </location>
</feature>
<name>A0A1G4Z2X5_9ACTN</name>
<gene>
    <name evidence="3" type="ORF">SAMN03159343_3958</name>
</gene>
<dbReference type="STRING" id="1960309.SAMN03159343_3958"/>
<sequence length="94" mass="10171">MLIGAVAWVALTVAAFSADPILGSAVLLFGGVLVVVGHLASTWGAGTTFEEREMARARRRKQKYEANAGNRAKDRERWEASKARKAAREARKSG</sequence>
<evidence type="ECO:0000256" key="2">
    <source>
        <dbReference type="SAM" id="Phobius"/>
    </source>
</evidence>
<keyword evidence="2" id="KW-0472">Membrane</keyword>
<reference evidence="4" key="1">
    <citation type="submission" date="2016-10" db="EMBL/GenBank/DDBJ databases">
        <authorList>
            <person name="Varghese N."/>
            <person name="Submissions S."/>
        </authorList>
    </citation>
    <scope>NUCLEOTIDE SEQUENCE [LARGE SCALE GENOMIC DNA]</scope>
    <source>
        <strain evidence="4">DSM 45722</strain>
    </source>
</reference>
<accession>A0A1G4Z2X5</accession>
<proteinExistence type="predicted"/>
<dbReference type="AlphaFoldDB" id="A0A1G4Z2X5"/>